<reference evidence="3 4" key="1">
    <citation type="submission" date="2023-03" db="EMBL/GenBank/DDBJ databases">
        <title>Achromobacter spanius LIG8.</title>
        <authorList>
            <person name="Shrestha S."/>
        </authorList>
    </citation>
    <scope>NUCLEOTIDE SEQUENCE [LARGE SCALE GENOMIC DNA]</scope>
    <source>
        <strain evidence="3 4">LIG8</strain>
    </source>
</reference>
<feature type="region of interest" description="Disordered" evidence="1">
    <location>
        <begin position="43"/>
        <end position="67"/>
    </location>
</feature>
<dbReference type="EMBL" id="CP121261">
    <property type="protein sequence ID" value="WFP08012.1"/>
    <property type="molecule type" value="Genomic_DNA"/>
</dbReference>
<evidence type="ECO:0000256" key="2">
    <source>
        <dbReference type="SAM" id="Phobius"/>
    </source>
</evidence>
<dbReference type="Proteomes" id="UP001214170">
    <property type="component" value="Chromosome"/>
</dbReference>
<feature type="transmembrane region" description="Helical" evidence="2">
    <location>
        <begin position="142"/>
        <end position="164"/>
    </location>
</feature>
<keyword evidence="4" id="KW-1185">Reference proteome</keyword>
<name>A0ABY8GTA6_9BURK</name>
<accession>A0ABY8GTA6</accession>
<evidence type="ECO:0000256" key="1">
    <source>
        <dbReference type="SAM" id="MobiDB-lite"/>
    </source>
</evidence>
<keyword evidence="2" id="KW-1133">Transmembrane helix</keyword>
<keyword evidence="2" id="KW-0812">Transmembrane</keyword>
<evidence type="ECO:0000313" key="3">
    <source>
        <dbReference type="EMBL" id="WFP08012.1"/>
    </source>
</evidence>
<keyword evidence="2" id="KW-0472">Membrane</keyword>
<protein>
    <submittedName>
        <fullName evidence="3">Uncharacterized protein</fullName>
    </submittedName>
</protein>
<gene>
    <name evidence="3" type="ORF">P8T11_27550</name>
</gene>
<dbReference type="RefSeq" id="WP_268079128.1">
    <property type="nucleotide sequence ID" value="NZ_CP106885.1"/>
</dbReference>
<organism evidence="3 4">
    <name type="scientific">Achromobacter spanius</name>
    <dbReference type="NCBI Taxonomy" id="217203"/>
    <lineage>
        <taxon>Bacteria</taxon>
        <taxon>Pseudomonadati</taxon>
        <taxon>Pseudomonadota</taxon>
        <taxon>Betaproteobacteria</taxon>
        <taxon>Burkholderiales</taxon>
        <taxon>Alcaligenaceae</taxon>
        <taxon>Achromobacter</taxon>
    </lineage>
</organism>
<evidence type="ECO:0000313" key="4">
    <source>
        <dbReference type="Proteomes" id="UP001214170"/>
    </source>
</evidence>
<proteinExistence type="predicted"/>
<sequence>MNTADFSVLSDELVVSLNPLRRGAHRARAVCARLTGLAMPWTSASAGGERRDRSRSGTAPARWPFPPAPVEEGTLVGQAVSVPMPAPVSVPVSAPVSVPVSGIRPVIAPAVAPATPASVARERSLGNATVEPVSSQVTMKAMVLDVVMVLAWGAIIPGLMWLGAAAGF</sequence>